<evidence type="ECO:0000313" key="2">
    <source>
        <dbReference type="Proteomes" id="UP001238088"/>
    </source>
</evidence>
<keyword evidence="2" id="KW-1185">Reference proteome</keyword>
<dbReference type="Pfam" id="PF13028">
    <property type="entry name" value="DUF3889"/>
    <property type="match status" value="1"/>
</dbReference>
<evidence type="ECO:0008006" key="3">
    <source>
        <dbReference type="Google" id="ProtNLM"/>
    </source>
</evidence>
<proteinExistence type="predicted"/>
<reference evidence="1 2" key="1">
    <citation type="submission" date="2023-07" db="EMBL/GenBank/DDBJ databases">
        <title>Genomic Encyclopedia of Type Strains, Phase IV (KMG-IV): sequencing the most valuable type-strain genomes for metagenomic binning, comparative biology and taxonomic classification.</title>
        <authorList>
            <person name="Goeker M."/>
        </authorList>
    </citation>
    <scope>NUCLEOTIDE SEQUENCE [LARGE SCALE GENOMIC DNA]</scope>
    <source>
        <strain evidence="1 2">DSM 23494</strain>
    </source>
</reference>
<accession>A0ABU0AC63</accession>
<gene>
    <name evidence="1" type="ORF">J2S17_000256</name>
</gene>
<dbReference type="RefSeq" id="WP_307471098.1">
    <property type="nucleotide sequence ID" value="NZ_JAUSUB010000001.1"/>
</dbReference>
<name>A0ABU0AC63_9BACI</name>
<sequence length="113" mass="13181">MKNILPKIFLAMILLTAYTIENSMFIRSAHAEKDTPEYAKWGSLAMKTAKSKYPQAQIIDYLHIGREEKGTHAVEKFKLWVRENGQEFGLYIFIEFDPKSNKVKNIQLEKSDR</sequence>
<evidence type="ECO:0000313" key="1">
    <source>
        <dbReference type="EMBL" id="MDQ0268387.1"/>
    </source>
</evidence>
<comment type="caution">
    <text evidence="1">The sequence shown here is derived from an EMBL/GenBank/DDBJ whole genome shotgun (WGS) entry which is preliminary data.</text>
</comment>
<dbReference type="EMBL" id="JAUSUB010000001">
    <property type="protein sequence ID" value="MDQ0268387.1"/>
    <property type="molecule type" value="Genomic_DNA"/>
</dbReference>
<dbReference type="InterPro" id="IPR024987">
    <property type="entry name" value="DUF3889"/>
</dbReference>
<dbReference type="Proteomes" id="UP001238088">
    <property type="component" value="Unassembled WGS sequence"/>
</dbReference>
<protein>
    <recommendedName>
        <fullName evidence="3">DUF3889 domain-containing protein</fullName>
    </recommendedName>
</protein>
<organism evidence="1 2">
    <name type="scientific">Cytobacillus purgationiresistens</name>
    <dbReference type="NCBI Taxonomy" id="863449"/>
    <lineage>
        <taxon>Bacteria</taxon>
        <taxon>Bacillati</taxon>
        <taxon>Bacillota</taxon>
        <taxon>Bacilli</taxon>
        <taxon>Bacillales</taxon>
        <taxon>Bacillaceae</taxon>
        <taxon>Cytobacillus</taxon>
    </lineage>
</organism>
<dbReference type="Gene3D" id="3.10.450.390">
    <property type="entry name" value="Protein of unknown function DUF3889"/>
    <property type="match status" value="1"/>
</dbReference>